<feature type="domain" description="C-type lectin" evidence="2">
    <location>
        <begin position="9"/>
        <end position="133"/>
    </location>
</feature>
<gene>
    <name evidence="3" type="ORF">CAPTEDRAFT_127432</name>
</gene>
<dbReference type="HOGENOM" id="CLU_049894_10_3_1"/>
<sequence>CPSDAWVKRGSYCYLASCDAGDMQRAREQCATYGGATLASVHDVNEELLIEWLARSEQSVDGVTCGEYEPMYIGLATKDNGTTWEWEDGSAFDFDNWAPNDPNYLETQHCTVLEMAMSWNNIPCDENAGYICKWEIGWSIVNLTYAVTGKPWGFHNH</sequence>
<dbReference type="InterPro" id="IPR016186">
    <property type="entry name" value="C-type_lectin-like/link_sf"/>
</dbReference>
<organism evidence="3">
    <name type="scientific">Capitella teleta</name>
    <name type="common">Polychaete worm</name>
    <dbReference type="NCBI Taxonomy" id="283909"/>
    <lineage>
        <taxon>Eukaryota</taxon>
        <taxon>Metazoa</taxon>
        <taxon>Spiralia</taxon>
        <taxon>Lophotrochozoa</taxon>
        <taxon>Annelida</taxon>
        <taxon>Polychaeta</taxon>
        <taxon>Sedentaria</taxon>
        <taxon>Scolecida</taxon>
        <taxon>Capitellidae</taxon>
        <taxon>Capitella</taxon>
    </lineage>
</organism>
<evidence type="ECO:0000313" key="5">
    <source>
        <dbReference type="Proteomes" id="UP000014760"/>
    </source>
</evidence>
<reference evidence="4" key="3">
    <citation type="submission" date="2015-06" db="UniProtKB">
        <authorList>
            <consortium name="EnsemblMetazoa"/>
        </authorList>
    </citation>
    <scope>IDENTIFICATION</scope>
</reference>
<dbReference type="InterPro" id="IPR016187">
    <property type="entry name" value="CTDL_fold"/>
</dbReference>
<dbReference type="Proteomes" id="UP000014760">
    <property type="component" value="Unassembled WGS sequence"/>
</dbReference>
<dbReference type="PROSITE" id="PS00615">
    <property type="entry name" value="C_TYPE_LECTIN_1"/>
    <property type="match status" value="1"/>
</dbReference>
<dbReference type="InterPro" id="IPR001304">
    <property type="entry name" value="C-type_lectin-like"/>
</dbReference>
<evidence type="ECO:0000313" key="4">
    <source>
        <dbReference type="EnsemblMetazoa" id="CapteP127432"/>
    </source>
</evidence>
<dbReference type="SUPFAM" id="SSF56436">
    <property type="entry name" value="C-type lectin-like"/>
    <property type="match status" value="1"/>
</dbReference>
<reference evidence="3 5" key="2">
    <citation type="journal article" date="2013" name="Nature">
        <title>Insights into bilaterian evolution from three spiralian genomes.</title>
        <authorList>
            <person name="Simakov O."/>
            <person name="Marletaz F."/>
            <person name="Cho S.J."/>
            <person name="Edsinger-Gonzales E."/>
            <person name="Havlak P."/>
            <person name="Hellsten U."/>
            <person name="Kuo D.H."/>
            <person name="Larsson T."/>
            <person name="Lv J."/>
            <person name="Arendt D."/>
            <person name="Savage R."/>
            <person name="Osoegawa K."/>
            <person name="de Jong P."/>
            <person name="Grimwood J."/>
            <person name="Chapman J.A."/>
            <person name="Shapiro H."/>
            <person name="Aerts A."/>
            <person name="Otillar R.P."/>
            <person name="Terry A.Y."/>
            <person name="Boore J.L."/>
            <person name="Grigoriev I.V."/>
            <person name="Lindberg D.R."/>
            <person name="Seaver E.C."/>
            <person name="Weisblat D.A."/>
            <person name="Putnam N.H."/>
            <person name="Rokhsar D.S."/>
        </authorList>
    </citation>
    <scope>NUCLEOTIDE SEQUENCE</scope>
    <source>
        <strain evidence="3 5">I ESC-2004</strain>
    </source>
</reference>
<dbReference type="OrthoDB" id="6271941at2759"/>
<dbReference type="OMA" id="CNTRNAY"/>
<dbReference type="PANTHER" id="PTHR22803">
    <property type="entry name" value="MANNOSE, PHOSPHOLIPASE, LECTIN RECEPTOR RELATED"/>
    <property type="match status" value="1"/>
</dbReference>
<dbReference type="EMBL" id="AMQN01004065">
    <property type="status" value="NOT_ANNOTATED_CDS"/>
    <property type="molecule type" value="Genomic_DNA"/>
</dbReference>
<dbReference type="STRING" id="283909.R7VKJ5"/>
<dbReference type="EMBL" id="KB292507">
    <property type="protein sequence ID" value="ELU17426.1"/>
    <property type="molecule type" value="Genomic_DNA"/>
</dbReference>
<dbReference type="SMART" id="SM00034">
    <property type="entry name" value="CLECT"/>
    <property type="match status" value="1"/>
</dbReference>
<dbReference type="PROSITE" id="PS50041">
    <property type="entry name" value="C_TYPE_LECTIN_2"/>
    <property type="match status" value="1"/>
</dbReference>
<keyword evidence="1" id="KW-1015">Disulfide bond</keyword>
<dbReference type="AlphaFoldDB" id="R7VKJ5"/>
<dbReference type="InterPro" id="IPR018378">
    <property type="entry name" value="C-type_lectin_CS"/>
</dbReference>
<feature type="non-terminal residue" evidence="3">
    <location>
        <position position="1"/>
    </location>
</feature>
<evidence type="ECO:0000256" key="1">
    <source>
        <dbReference type="ARBA" id="ARBA00023157"/>
    </source>
</evidence>
<dbReference type="Pfam" id="PF00059">
    <property type="entry name" value="Lectin_C"/>
    <property type="match status" value="1"/>
</dbReference>
<protein>
    <recommendedName>
        <fullName evidence="2">C-type lectin domain-containing protein</fullName>
    </recommendedName>
</protein>
<proteinExistence type="predicted"/>
<accession>R7VKJ5</accession>
<dbReference type="CDD" id="cd00037">
    <property type="entry name" value="CLECT"/>
    <property type="match status" value="1"/>
</dbReference>
<name>R7VKJ5_CAPTE</name>
<keyword evidence="5" id="KW-1185">Reference proteome</keyword>
<evidence type="ECO:0000313" key="3">
    <source>
        <dbReference type="EMBL" id="ELU17426.1"/>
    </source>
</evidence>
<dbReference type="EnsemblMetazoa" id="CapteT127432">
    <property type="protein sequence ID" value="CapteP127432"/>
    <property type="gene ID" value="CapteG127432"/>
</dbReference>
<dbReference type="InterPro" id="IPR050111">
    <property type="entry name" value="C-type_lectin/snaclec_domain"/>
</dbReference>
<evidence type="ECO:0000259" key="2">
    <source>
        <dbReference type="PROSITE" id="PS50041"/>
    </source>
</evidence>
<reference evidence="5" key="1">
    <citation type="submission" date="2012-12" db="EMBL/GenBank/DDBJ databases">
        <authorList>
            <person name="Hellsten U."/>
            <person name="Grimwood J."/>
            <person name="Chapman J.A."/>
            <person name="Shapiro H."/>
            <person name="Aerts A."/>
            <person name="Otillar R.P."/>
            <person name="Terry A.Y."/>
            <person name="Boore J.L."/>
            <person name="Simakov O."/>
            <person name="Marletaz F."/>
            <person name="Cho S.-J."/>
            <person name="Edsinger-Gonzales E."/>
            <person name="Havlak P."/>
            <person name="Kuo D.-H."/>
            <person name="Larsson T."/>
            <person name="Lv J."/>
            <person name="Arendt D."/>
            <person name="Savage R."/>
            <person name="Osoegawa K."/>
            <person name="de Jong P."/>
            <person name="Lindberg D.R."/>
            <person name="Seaver E.C."/>
            <person name="Weisblat D.A."/>
            <person name="Putnam N.H."/>
            <person name="Grigoriev I.V."/>
            <person name="Rokhsar D.S."/>
        </authorList>
    </citation>
    <scope>NUCLEOTIDE SEQUENCE</scope>
    <source>
        <strain evidence="5">I ESC-2004</strain>
    </source>
</reference>
<dbReference type="Gene3D" id="3.10.100.10">
    <property type="entry name" value="Mannose-Binding Protein A, subunit A"/>
    <property type="match status" value="1"/>
</dbReference>